<dbReference type="OrthoDB" id="4334934at2"/>
<evidence type="ECO:0000313" key="3">
    <source>
        <dbReference type="Proteomes" id="UP000248889"/>
    </source>
</evidence>
<accession>A0A2X0J1I9</accession>
<dbReference type="Proteomes" id="UP000248889">
    <property type="component" value="Unassembled WGS sequence"/>
</dbReference>
<dbReference type="EMBL" id="QKYN01000171">
    <property type="protein sequence ID" value="RAG81218.1"/>
    <property type="molecule type" value="Genomic_DNA"/>
</dbReference>
<dbReference type="AlphaFoldDB" id="A0A2X0J1I9"/>
<keyword evidence="3" id="KW-1185">Reference proteome</keyword>
<evidence type="ECO:0000313" key="2">
    <source>
        <dbReference type="EMBL" id="RAG81218.1"/>
    </source>
</evidence>
<comment type="caution">
    <text evidence="2">The sequence shown here is derived from an EMBL/GenBank/DDBJ whole genome shotgun (WGS) entry which is preliminary data.</text>
</comment>
<dbReference type="RefSeq" id="WP_111507076.1">
    <property type="nucleotide sequence ID" value="NZ_QKYN01000171.1"/>
</dbReference>
<name>A0A2X0J1I9_9ACTN</name>
<sequence>MIEHLYMAGALQNLGNNVIGMFAGWAKPALEAIIGLVIVVKIIQRFSIKAGIGVALAAIVCLGLYNDRDQLGTAVTNELQSDTHGLAQLHHPIQTLPTIVAEARR</sequence>
<evidence type="ECO:0000256" key="1">
    <source>
        <dbReference type="SAM" id="Phobius"/>
    </source>
</evidence>
<gene>
    <name evidence="2" type="ORF">DN069_33850</name>
</gene>
<protein>
    <submittedName>
        <fullName evidence="2">Uncharacterized protein</fullName>
    </submittedName>
</protein>
<proteinExistence type="predicted"/>
<feature type="transmembrane region" description="Helical" evidence="1">
    <location>
        <begin position="20"/>
        <end position="39"/>
    </location>
</feature>
<keyword evidence="1" id="KW-0812">Transmembrane</keyword>
<keyword evidence="1" id="KW-0472">Membrane</keyword>
<keyword evidence="1" id="KW-1133">Transmembrane helix</keyword>
<organism evidence="2 3">
    <name type="scientific">Streptacidiphilus pinicola</name>
    <dbReference type="NCBI Taxonomy" id="2219663"/>
    <lineage>
        <taxon>Bacteria</taxon>
        <taxon>Bacillati</taxon>
        <taxon>Actinomycetota</taxon>
        <taxon>Actinomycetes</taxon>
        <taxon>Kitasatosporales</taxon>
        <taxon>Streptomycetaceae</taxon>
        <taxon>Streptacidiphilus</taxon>
    </lineage>
</organism>
<reference evidence="2 3" key="1">
    <citation type="submission" date="2018-06" db="EMBL/GenBank/DDBJ databases">
        <title>Streptacidiphilus pinicola sp. nov., isolated from pine grove soil.</title>
        <authorList>
            <person name="Roh S.G."/>
            <person name="Park S."/>
            <person name="Kim M.-K."/>
            <person name="Yun B.-R."/>
            <person name="Park J."/>
            <person name="Kim M.J."/>
            <person name="Kim Y.S."/>
            <person name="Kim S.B."/>
        </authorList>
    </citation>
    <scope>NUCLEOTIDE SEQUENCE [LARGE SCALE GENOMIC DNA]</scope>
    <source>
        <strain evidence="2 3">MMS16-CNU450</strain>
    </source>
</reference>